<dbReference type="InterPro" id="IPR015940">
    <property type="entry name" value="UBA"/>
</dbReference>
<evidence type="ECO:0000256" key="5">
    <source>
        <dbReference type="ARBA" id="ARBA00022840"/>
    </source>
</evidence>
<dbReference type="GO" id="GO:0005524">
    <property type="term" value="F:ATP binding"/>
    <property type="evidence" value="ECO:0007669"/>
    <property type="project" value="UniProtKB-UniRule"/>
</dbReference>
<keyword evidence="4 9" id="KW-0833">Ubl conjugation pathway</keyword>
<keyword evidence="3 9" id="KW-0547">Nucleotide-binding</keyword>
<evidence type="ECO:0000259" key="10">
    <source>
        <dbReference type="PROSITE" id="PS50030"/>
    </source>
</evidence>
<dbReference type="SMART" id="SM00165">
    <property type="entry name" value="UBA"/>
    <property type="match status" value="1"/>
</dbReference>
<evidence type="ECO:0000256" key="1">
    <source>
        <dbReference type="ARBA" id="ARBA00012486"/>
    </source>
</evidence>
<dbReference type="AlphaFoldDB" id="A0AAD5X1E1"/>
<dbReference type="InterPro" id="IPR000608">
    <property type="entry name" value="UBC"/>
</dbReference>
<evidence type="ECO:0000259" key="11">
    <source>
        <dbReference type="PROSITE" id="PS50127"/>
    </source>
</evidence>
<accession>A0AAD5X1E1</accession>
<evidence type="ECO:0000313" key="13">
    <source>
        <dbReference type="Proteomes" id="UP001212841"/>
    </source>
</evidence>
<evidence type="ECO:0000256" key="9">
    <source>
        <dbReference type="RuleBase" id="RU362109"/>
    </source>
</evidence>
<dbReference type="EMBL" id="JADGJD010001270">
    <property type="protein sequence ID" value="KAJ3044770.1"/>
    <property type="molecule type" value="Genomic_DNA"/>
</dbReference>
<dbReference type="InterPro" id="IPR009060">
    <property type="entry name" value="UBA-like_sf"/>
</dbReference>
<evidence type="ECO:0000256" key="2">
    <source>
        <dbReference type="ARBA" id="ARBA00022679"/>
    </source>
</evidence>
<organism evidence="12 13">
    <name type="scientific">Rhizophlyctis rosea</name>
    <dbReference type="NCBI Taxonomy" id="64517"/>
    <lineage>
        <taxon>Eukaryota</taxon>
        <taxon>Fungi</taxon>
        <taxon>Fungi incertae sedis</taxon>
        <taxon>Chytridiomycota</taxon>
        <taxon>Chytridiomycota incertae sedis</taxon>
        <taxon>Chytridiomycetes</taxon>
        <taxon>Rhizophlyctidales</taxon>
        <taxon>Rhizophlyctidaceae</taxon>
        <taxon>Rhizophlyctis</taxon>
    </lineage>
</organism>
<dbReference type="Gene3D" id="1.10.8.10">
    <property type="entry name" value="DNA helicase RuvA subunit, C-terminal domain"/>
    <property type="match status" value="1"/>
</dbReference>
<dbReference type="InterPro" id="IPR016135">
    <property type="entry name" value="UBQ-conjugating_enzyme/RWD"/>
</dbReference>
<dbReference type="Pfam" id="PF00627">
    <property type="entry name" value="UBA"/>
    <property type="match status" value="1"/>
</dbReference>
<keyword evidence="5 9" id="KW-0067">ATP-binding</keyword>
<protein>
    <recommendedName>
        <fullName evidence="6">Ubiquitin-conjugating enzyme E2 1</fullName>
        <ecNumber evidence="1">2.3.2.23</ecNumber>
    </recommendedName>
    <alternativeName>
        <fullName evidence="7">E2 ubiquitin-conjugating enzyme 1</fullName>
    </alternativeName>
</protein>
<dbReference type="Gene3D" id="3.10.110.10">
    <property type="entry name" value="Ubiquitin Conjugating Enzyme"/>
    <property type="match status" value="1"/>
</dbReference>
<dbReference type="SUPFAM" id="SSF46934">
    <property type="entry name" value="UBA-like"/>
    <property type="match status" value="1"/>
</dbReference>
<name>A0AAD5X1E1_9FUNG</name>
<dbReference type="InterPro" id="IPR023313">
    <property type="entry name" value="UBQ-conjugating_AS"/>
</dbReference>
<comment type="caution">
    <text evidence="12">The sequence shown here is derived from an EMBL/GenBank/DDBJ whole genome shotgun (WGS) entry which is preliminary data.</text>
</comment>
<feature type="active site" description="Glycyl thioester intermediate" evidence="8">
    <location>
        <position position="87"/>
    </location>
</feature>
<feature type="domain" description="UBA" evidence="10">
    <location>
        <begin position="173"/>
        <end position="209"/>
    </location>
</feature>
<dbReference type="GO" id="GO:0061631">
    <property type="term" value="F:ubiquitin conjugating enzyme activity"/>
    <property type="evidence" value="ECO:0007669"/>
    <property type="project" value="UniProtKB-EC"/>
</dbReference>
<dbReference type="PROSITE" id="PS00183">
    <property type="entry name" value="UBC_1"/>
    <property type="match status" value="1"/>
</dbReference>
<dbReference type="PROSITE" id="PS50030">
    <property type="entry name" value="UBA"/>
    <property type="match status" value="1"/>
</dbReference>
<keyword evidence="13" id="KW-1185">Reference proteome</keyword>
<evidence type="ECO:0000256" key="4">
    <source>
        <dbReference type="ARBA" id="ARBA00022786"/>
    </source>
</evidence>
<dbReference type="SMART" id="SM00212">
    <property type="entry name" value="UBCc"/>
    <property type="match status" value="1"/>
</dbReference>
<evidence type="ECO:0000256" key="3">
    <source>
        <dbReference type="ARBA" id="ARBA00022741"/>
    </source>
</evidence>
<dbReference type="PANTHER" id="PTHR24068">
    <property type="entry name" value="UBIQUITIN-CONJUGATING ENZYME E2"/>
    <property type="match status" value="1"/>
</dbReference>
<evidence type="ECO:0000256" key="6">
    <source>
        <dbReference type="ARBA" id="ARBA00072431"/>
    </source>
</evidence>
<dbReference type="Pfam" id="PF00179">
    <property type="entry name" value="UQ_con"/>
    <property type="match status" value="1"/>
</dbReference>
<feature type="domain" description="UBC core" evidence="11">
    <location>
        <begin position="2"/>
        <end position="149"/>
    </location>
</feature>
<evidence type="ECO:0000256" key="8">
    <source>
        <dbReference type="PROSITE-ProRule" id="PRU10133"/>
    </source>
</evidence>
<feature type="non-terminal residue" evidence="12">
    <location>
        <position position="209"/>
    </location>
</feature>
<dbReference type="SUPFAM" id="SSF54495">
    <property type="entry name" value="UBC-like"/>
    <property type="match status" value="1"/>
</dbReference>
<dbReference type="FunFam" id="3.10.110.10:FF:000037">
    <property type="entry name" value="ubiquitin-conjugating enzyme E2 27"/>
    <property type="match status" value="1"/>
</dbReference>
<dbReference type="PROSITE" id="PS50127">
    <property type="entry name" value="UBC_2"/>
    <property type="match status" value="1"/>
</dbReference>
<dbReference type="CDD" id="cd23800">
    <property type="entry name" value="UBCc_UBE2K"/>
    <property type="match status" value="1"/>
</dbReference>
<sequence length="209" mass="23242">MPDTRRVEREIRQCQVDDDAKVNVQTVNDNLLHLKGYLNGPEDTPYAGGQFVVDIQLPNDYPFQPPKMKFDTRVYHPNISSQTGAICLDILKDQWSPVLTLKTVLISLQSLLCDPVPNDPQDAEVARHYMSDRAGFDQTARQWTQIYATGGGNGEANGGKVPEPPKIPPEEIGLDPNAIARICEMGFDRKLVALALKNSNGNEERAIEE</sequence>
<dbReference type="Proteomes" id="UP001212841">
    <property type="component" value="Unassembled WGS sequence"/>
</dbReference>
<dbReference type="EC" id="2.3.2.23" evidence="1"/>
<dbReference type="CDD" id="cd14270">
    <property type="entry name" value="UBA"/>
    <property type="match status" value="1"/>
</dbReference>
<keyword evidence="2" id="KW-0808">Transferase</keyword>
<evidence type="ECO:0000256" key="7">
    <source>
        <dbReference type="ARBA" id="ARBA00077197"/>
    </source>
</evidence>
<gene>
    <name evidence="12" type="ORF">HK097_001374</name>
</gene>
<comment type="similarity">
    <text evidence="9">Belongs to the ubiquitin-conjugating enzyme family.</text>
</comment>
<reference evidence="12" key="1">
    <citation type="submission" date="2020-05" db="EMBL/GenBank/DDBJ databases">
        <title>Phylogenomic resolution of chytrid fungi.</title>
        <authorList>
            <person name="Stajich J.E."/>
            <person name="Amses K."/>
            <person name="Simmons R."/>
            <person name="Seto K."/>
            <person name="Myers J."/>
            <person name="Bonds A."/>
            <person name="Quandt C.A."/>
            <person name="Barry K."/>
            <person name="Liu P."/>
            <person name="Grigoriev I."/>
            <person name="Longcore J.E."/>
            <person name="James T.Y."/>
        </authorList>
    </citation>
    <scope>NUCLEOTIDE SEQUENCE</scope>
    <source>
        <strain evidence="12">JEL0318</strain>
    </source>
</reference>
<proteinExistence type="inferred from homology"/>
<evidence type="ECO:0000313" key="12">
    <source>
        <dbReference type="EMBL" id="KAJ3044770.1"/>
    </source>
</evidence>